<keyword evidence="1" id="KW-0812">Transmembrane</keyword>
<feature type="transmembrane region" description="Helical" evidence="1">
    <location>
        <begin position="214"/>
        <end position="234"/>
    </location>
</feature>
<sequence length="283" mass="31406">MAQYRYFLCLTSIWDLIFSALLGYGLHPRLLFPLSAAEANGLFNSFGHIGAKTCLVFFAAVNVIGSQFVCLGYRFVAVLPNQIFHGYYTKFISKLLWQLFCLSCALGYSIPLYSLLVPEDVESTFAYAKGIVIGFTTIELLSCAMAFCILRQLRKSSHLFSNKTYKLQNQLTLLLIIQLASPIVFIGIPVAAALLSNLMGSFALGSSSGEVGMIIISLYALNSSLLTILFVTPYRKYTTKFLSKWFNPRCRVKCRPYTSSVDQLPTPNVSIALRDTSGIIRSS</sequence>
<feature type="transmembrane region" description="Helical" evidence="1">
    <location>
        <begin position="46"/>
        <end position="75"/>
    </location>
</feature>
<dbReference type="Proteomes" id="UP001201812">
    <property type="component" value="Unassembled WGS sequence"/>
</dbReference>
<dbReference type="SUPFAM" id="SSF81321">
    <property type="entry name" value="Family A G protein-coupled receptor-like"/>
    <property type="match status" value="1"/>
</dbReference>
<keyword evidence="1" id="KW-1133">Transmembrane helix</keyword>
<dbReference type="PANTHER" id="PTHR22941:SF26">
    <property type="entry name" value="SERPENTINE RECEPTOR, CLASS H"/>
    <property type="match status" value="1"/>
</dbReference>
<organism evidence="2 3">
    <name type="scientific">Ditylenchus destructor</name>
    <dbReference type="NCBI Taxonomy" id="166010"/>
    <lineage>
        <taxon>Eukaryota</taxon>
        <taxon>Metazoa</taxon>
        <taxon>Ecdysozoa</taxon>
        <taxon>Nematoda</taxon>
        <taxon>Chromadorea</taxon>
        <taxon>Rhabditida</taxon>
        <taxon>Tylenchina</taxon>
        <taxon>Tylenchomorpha</taxon>
        <taxon>Sphaerularioidea</taxon>
        <taxon>Anguinidae</taxon>
        <taxon>Anguininae</taxon>
        <taxon>Ditylenchus</taxon>
    </lineage>
</organism>
<feature type="transmembrane region" description="Helical" evidence="1">
    <location>
        <begin position="95"/>
        <end position="114"/>
    </location>
</feature>
<dbReference type="Pfam" id="PF10318">
    <property type="entry name" value="7TM_GPCR_Srh"/>
    <property type="match status" value="1"/>
</dbReference>
<reference evidence="2" key="1">
    <citation type="submission" date="2022-01" db="EMBL/GenBank/DDBJ databases">
        <title>Genome Sequence Resource for Two Populations of Ditylenchus destructor, the Migratory Endoparasitic Phytonematode.</title>
        <authorList>
            <person name="Zhang H."/>
            <person name="Lin R."/>
            <person name="Xie B."/>
        </authorList>
    </citation>
    <scope>NUCLEOTIDE SEQUENCE</scope>
    <source>
        <strain evidence="2">BazhouSP</strain>
    </source>
</reference>
<dbReference type="EMBL" id="JAKKPZ010000029">
    <property type="protein sequence ID" value="KAI1709780.1"/>
    <property type="molecule type" value="Genomic_DNA"/>
</dbReference>
<evidence type="ECO:0000313" key="2">
    <source>
        <dbReference type="EMBL" id="KAI1709780.1"/>
    </source>
</evidence>
<keyword evidence="1" id="KW-0472">Membrane</keyword>
<evidence type="ECO:0000313" key="3">
    <source>
        <dbReference type="Proteomes" id="UP001201812"/>
    </source>
</evidence>
<dbReference type="AlphaFoldDB" id="A0AAD4N2Z1"/>
<comment type="caution">
    <text evidence="2">The sequence shown here is derived from an EMBL/GenBank/DDBJ whole genome shotgun (WGS) entry which is preliminary data.</text>
</comment>
<gene>
    <name evidence="2" type="ORF">DdX_11173</name>
</gene>
<accession>A0AAD4N2Z1</accession>
<dbReference type="InterPro" id="IPR053220">
    <property type="entry name" value="Nematode_rcpt-like_serp_H"/>
</dbReference>
<proteinExistence type="predicted"/>
<dbReference type="InterPro" id="IPR019422">
    <property type="entry name" value="7TM_GPCR_serpentine_rcpt_Srh"/>
</dbReference>
<protein>
    <submittedName>
        <fullName evidence="2">Serpentine type 7TM GPCR chemoreceptor srh domain-containing protein</fullName>
    </submittedName>
</protein>
<feature type="transmembrane region" description="Helical" evidence="1">
    <location>
        <begin position="126"/>
        <end position="150"/>
    </location>
</feature>
<keyword evidence="3" id="KW-1185">Reference proteome</keyword>
<name>A0AAD4N2Z1_9BILA</name>
<feature type="transmembrane region" description="Helical" evidence="1">
    <location>
        <begin position="7"/>
        <end position="26"/>
    </location>
</feature>
<feature type="transmembrane region" description="Helical" evidence="1">
    <location>
        <begin position="171"/>
        <end position="194"/>
    </location>
</feature>
<dbReference type="PANTHER" id="PTHR22941">
    <property type="entry name" value="SERPENTINE RECEPTOR"/>
    <property type="match status" value="1"/>
</dbReference>
<evidence type="ECO:0000256" key="1">
    <source>
        <dbReference type="SAM" id="Phobius"/>
    </source>
</evidence>